<organism evidence="2 3">
    <name type="scientific">Macrostomum lignano</name>
    <dbReference type="NCBI Taxonomy" id="282301"/>
    <lineage>
        <taxon>Eukaryota</taxon>
        <taxon>Metazoa</taxon>
        <taxon>Spiralia</taxon>
        <taxon>Lophotrochozoa</taxon>
        <taxon>Platyhelminthes</taxon>
        <taxon>Rhabditophora</taxon>
        <taxon>Macrostomorpha</taxon>
        <taxon>Macrostomida</taxon>
        <taxon>Macrostomidae</taxon>
        <taxon>Macrostomum</taxon>
    </lineage>
</organism>
<reference evidence="3" key="1">
    <citation type="submission" date="2016-11" db="UniProtKB">
        <authorList>
            <consortium name="WormBaseParasite"/>
        </authorList>
    </citation>
    <scope>IDENTIFICATION</scope>
</reference>
<evidence type="ECO:0000313" key="2">
    <source>
        <dbReference type="Proteomes" id="UP000095280"/>
    </source>
</evidence>
<feature type="compositionally biased region" description="Basic and acidic residues" evidence="1">
    <location>
        <begin position="252"/>
        <end position="265"/>
    </location>
</feature>
<protein>
    <submittedName>
        <fullName evidence="3">Uncharacterized protein</fullName>
    </submittedName>
</protein>
<feature type="region of interest" description="Disordered" evidence="1">
    <location>
        <begin position="243"/>
        <end position="277"/>
    </location>
</feature>
<proteinExistence type="predicted"/>
<evidence type="ECO:0000256" key="1">
    <source>
        <dbReference type="SAM" id="MobiDB-lite"/>
    </source>
</evidence>
<accession>A0A1I8FPJ0</accession>
<keyword evidence="2" id="KW-1185">Reference proteome</keyword>
<dbReference type="WBParaSite" id="maker-unitig_43174-snap-gene-0.4-mRNA-1">
    <property type="protein sequence ID" value="maker-unitig_43174-snap-gene-0.4-mRNA-1"/>
    <property type="gene ID" value="maker-unitig_43174-snap-gene-0.4"/>
</dbReference>
<feature type="region of interest" description="Disordered" evidence="1">
    <location>
        <begin position="1"/>
        <end position="24"/>
    </location>
</feature>
<dbReference type="Proteomes" id="UP000095280">
    <property type="component" value="Unplaced"/>
</dbReference>
<dbReference type="AlphaFoldDB" id="A0A1I8FPJ0"/>
<sequence>MDSRDGPRNISAVRELRPGSTTSGWASAGTGLVALWRCCSAAIYAQRLALRGRSSAAWPPGADATAKLLDAGGEESMARRLRRASPVSSPRRPRSRCCSRTGHRVSEIPRGQAASWALLTSDPGGVAPARRWSVVRFCLDRLEWGESTPLPSCCRMLCIWDEQLPEGERVAAARWAPRPRRNPGLSESVPVPCYEVELHKLEFDIWTESEFYTLCVPRHPFGQLYRDMLAGFEQLRLQEKEDKLKAKAGAAEAEKEEKEASREPEAGTEAGRSCCED</sequence>
<evidence type="ECO:0000313" key="3">
    <source>
        <dbReference type="WBParaSite" id="maker-unitig_43174-snap-gene-0.4-mRNA-1"/>
    </source>
</evidence>
<feature type="region of interest" description="Disordered" evidence="1">
    <location>
        <begin position="80"/>
        <end position="100"/>
    </location>
</feature>
<feature type="compositionally biased region" description="Basic residues" evidence="1">
    <location>
        <begin position="91"/>
        <end position="100"/>
    </location>
</feature>
<name>A0A1I8FPJ0_9PLAT</name>